<dbReference type="SUPFAM" id="SSF51735">
    <property type="entry name" value="NAD(P)-binding Rossmann-fold domains"/>
    <property type="match status" value="1"/>
</dbReference>
<proteinExistence type="predicted"/>
<dbReference type="Pfam" id="PF08240">
    <property type="entry name" value="ADH_N"/>
    <property type="match status" value="1"/>
</dbReference>
<dbReference type="Pfam" id="PF00107">
    <property type="entry name" value="ADH_zinc_N"/>
    <property type="match status" value="1"/>
</dbReference>
<dbReference type="InterPro" id="IPR036291">
    <property type="entry name" value="NAD(P)-bd_dom_sf"/>
</dbReference>
<feature type="domain" description="Enoyl reductase (ER)" evidence="1">
    <location>
        <begin position="50"/>
        <end position="369"/>
    </location>
</feature>
<dbReference type="Gene3D" id="3.90.180.10">
    <property type="entry name" value="Medium-chain alcohol dehydrogenases, catalytic domain"/>
    <property type="match status" value="1"/>
</dbReference>
<name>A0A381NUF7_9ZZZZ</name>
<evidence type="ECO:0000259" key="1">
    <source>
        <dbReference type="SMART" id="SM00829"/>
    </source>
</evidence>
<dbReference type="CDD" id="cd08276">
    <property type="entry name" value="MDR7"/>
    <property type="match status" value="1"/>
</dbReference>
<accession>A0A381NUF7</accession>
<dbReference type="PANTHER" id="PTHR45033">
    <property type="match status" value="1"/>
</dbReference>
<sequence length="371" mass="39745">MTTTTRCRPTHAPFARGLLVGLVLCLAASSAAHAQTVREWRYVPNPDGQGCTLGLREVPLRAPDPGEIQVRVRASSFNGRDRYRLAGPCDDVQVPLSDGAGEVTAVGAGVTRFEVGDRVVTTFFAEGWIDGNQPPTANPYRRGGPGPGVLTEGLVGDADGFVAAPEYMTYEEASTLTIAGLTAYNALFKYGDLQPNDYVLLQGTGGVSSFGLLFAAAAGARPVITSSSDEKLARAVELGAVGTVNYRRNPEWQEQVLELTGGVGVKHVLEIGGRETLPRTLQVLDFGAHVALIGGLTGFGGEVPFFVLFNKNASVTGYQVGSRVDFEAMNRFLVGHQIRPIVDRVFEFDDAVEAFDFFMNGDFMGKVVVRH</sequence>
<dbReference type="SUPFAM" id="SSF50129">
    <property type="entry name" value="GroES-like"/>
    <property type="match status" value="1"/>
</dbReference>
<gene>
    <name evidence="2" type="ORF">METZ01_LOCUS11110</name>
</gene>
<dbReference type="InterPro" id="IPR013154">
    <property type="entry name" value="ADH-like_N"/>
</dbReference>
<dbReference type="PANTHER" id="PTHR45033:SF2">
    <property type="entry name" value="ZINC-TYPE ALCOHOL DEHYDROGENASE-LIKE PROTEIN C1773.06C"/>
    <property type="match status" value="1"/>
</dbReference>
<dbReference type="InterPro" id="IPR052711">
    <property type="entry name" value="Zinc_ADH-like"/>
</dbReference>
<dbReference type="Gene3D" id="3.40.50.720">
    <property type="entry name" value="NAD(P)-binding Rossmann-like Domain"/>
    <property type="match status" value="1"/>
</dbReference>
<organism evidence="2">
    <name type="scientific">marine metagenome</name>
    <dbReference type="NCBI Taxonomy" id="408172"/>
    <lineage>
        <taxon>unclassified sequences</taxon>
        <taxon>metagenomes</taxon>
        <taxon>ecological metagenomes</taxon>
    </lineage>
</organism>
<dbReference type="EMBL" id="UINC01000608">
    <property type="protein sequence ID" value="SUZ58256.1"/>
    <property type="molecule type" value="Genomic_DNA"/>
</dbReference>
<dbReference type="InterPro" id="IPR020843">
    <property type="entry name" value="ER"/>
</dbReference>
<dbReference type="InterPro" id="IPR013149">
    <property type="entry name" value="ADH-like_C"/>
</dbReference>
<dbReference type="AlphaFoldDB" id="A0A381NUF7"/>
<protein>
    <recommendedName>
        <fullName evidence="1">Enoyl reductase (ER) domain-containing protein</fullName>
    </recommendedName>
</protein>
<dbReference type="GO" id="GO:0016491">
    <property type="term" value="F:oxidoreductase activity"/>
    <property type="evidence" value="ECO:0007669"/>
    <property type="project" value="InterPro"/>
</dbReference>
<dbReference type="InterPro" id="IPR011032">
    <property type="entry name" value="GroES-like_sf"/>
</dbReference>
<dbReference type="SMART" id="SM00829">
    <property type="entry name" value="PKS_ER"/>
    <property type="match status" value="1"/>
</dbReference>
<reference evidence="2" key="1">
    <citation type="submission" date="2018-05" db="EMBL/GenBank/DDBJ databases">
        <authorList>
            <person name="Lanie J.A."/>
            <person name="Ng W.-L."/>
            <person name="Kazmierczak K.M."/>
            <person name="Andrzejewski T.M."/>
            <person name="Davidsen T.M."/>
            <person name="Wayne K.J."/>
            <person name="Tettelin H."/>
            <person name="Glass J.I."/>
            <person name="Rusch D."/>
            <person name="Podicherti R."/>
            <person name="Tsui H.-C.T."/>
            <person name="Winkler M.E."/>
        </authorList>
    </citation>
    <scope>NUCLEOTIDE SEQUENCE</scope>
</reference>
<evidence type="ECO:0000313" key="2">
    <source>
        <dbReference type="EMBL" id="SUZ58256.1"/>
    </source>
</evidence>